<keyword evidence="2" id="KW-1185">Reference proteome</keyword>
<sequence>AGFEPNVFVCLHIYLHYCWN</sequence>
<dbReference type="AlphaFoldDB" id="A0A8J2JQS9"/>
<accession>A0A8J2JQS9</accession>
<comment type="caution">
    <text evidence="1">The sequence shown here is derived from an EMBL/GenBank/DDBJ whole genome shotgun (WGS) entry which is preliminary data.</text>
</comment>
<protein>
    <submittedName>
        <fullName evidence="1">Uncharacterized protein</fullName>
    </submittedName>
</protein>
<name>A0A8J2JQS9_9HEXA</name>
<organism evidence="1 2">
    <name type="scientific">Allacma fusca</name>
    <dbReference type="NCBI Taxonomy" id="39272"/>
    <lineage>
        <taxon>Eukaryota</taxon>
        <taxon>Metazoa</taxon>
        <taxon>Ecdysozoa</taxon>
        <taxon>Arthropoda</taxon>
        <taxon>Hexapoda</taxon>
        <taxon>Collembola</taxon>
        <taxon>Symphypleona</taxon>
        <taxon>Sminthuridae</taxon>
        <taxon>Allacma</taxon>
    </lineage>
</organism>
<feature type="non-terminal residue" evidence="1">
    <location>
        <position position="1"/>
    </location>
</feature>
<evidence type="ECO:0000313" key="1">
    <source>
        <dbReference type="EMBL" id="CAG7725482.1"/>
    </source>
</evidence>
<gene>
    <name evidence="1" type="ORF">AFUS01_LOCUS14437</name>
</gene>
<proteinExistence type="predicted"/>
<evidence type="ECO:0000313" key="2">
    <source>
        <dbReference type="Proteomes" id="UP000708208"/>
    </source>
</evidence>
<dbReference type="Proteomes" id="UP000708208">
    <property type="component" value="Unassembled WGS sequence"/>
</dbReference>
<reference evidence="1" key="1">
    <citation type="submission" date="2021-06" db="EMBL/GenBank/DDBJ databases">
        <authorList>
            <person name="Hodson N. C."/>
            <person name="Mongue J. A."/>
            <person name="Jaron S. K."/>
        </authorList>
    </citation>
    <scope>NUCLEOTIDE SEQUENCE</scope>
</reference>
<dbReference type="EMBL" id="CAJVCH010122626">
    <property type="protein sequence ID" value="CAG7725482.1"/>
    <property type="molecule type" value="Genomic_DNA"/>
</dbReference>